<keyword evidence="2" id="KW-1185">Reference proteome</keyword>
<dbReference type="EMBL" id="CP037940">
    <property type="protein sequence ID" value="QBO35007.1"/>
    <property type="molecule type" value="Genomic_DNA"/>
</dbReference>
<sequence length="82" mass="9366">MNTLKVKPYYFKGDFVVISRTSYLPSSNFQNHPSMEVEILGLVAEPRSEYVPEYLVSDGLHQLIIPQYSITGKLKRAQATLF</sequence>
<organism evidence="1 2">
    <name type="scientific">Periweissella cryptocerci</name>
    <dbReference type="NCBI Taxonomy" id="2506420"/>
    <lineage>
        <taxon>Bacteria</taxon>
        <taxon>Bacillati</taxon>
        <taxon>Bacillota</taxon>
        <taxon>Bacilli</taxon>
        <taxon>Lactobacillales</taxon>
        <taxon>Lactobacillaceae</taxon>
        <taxon>Periweissella</taxon>
    </lineage>
</organism>
<dbReference type="RefSeq" id="WP_133362087.1">
    <property type="nucleotide sequence ID" value="NZ_CP037940.1"/>
</dbReference>
<evidence type="ECO:0000313" key="1">
    <source>
        <dbReference type="EMBL" id="QBO35007.1"/>
    </source>
</evidence>
<dbReference type="Proteomes" id="UP000292886">
    <property type="component" value="Chromosome"/>
</dbReference>
<accession>A0A4P6YQW9</accession>
<name>A0A4P6YQW9_9LACO</name>
<proteinExistence type="predicted"/>
<protein>
    <submittedName>
        <fullName evidence="1">Uncharacterized protein</fullName>
    </submittedName>
</protein>
<dbReference type="KEGG" id="wei:EQG49_00360"/>
<evidence type="ECO:0000313" key="2">
    <source>
        <dbReference type="Proteomes" id="UP000292886"/>
    </source>
</evidence>
<dbReference type="AlphaFoldDB" id="A0A4P6YQW9"/>
<reference evidence="2" key="1">
    <citation type="submission" date="2019-03" db="EMBL/GenBank/DDBJ databases">
        <title>Weissella sp. 26KH-42 Genome sequencing.</title>
        <authorList>
            <person name="Heo J."/>
            <person name="Kim S.-J."/>
            <person name="Kim J.-S."/>
            <person name="Hong S.-B."/>
            <person name="Kwon S.-W."/>
        </authorList>
    </citation>
    <scope>NUCLEOTIDE SEQUENCE [LARGE SCALE GENOMIC DNA]</scope>
    <source>
        <strain evidence="2">26KH-42</strain>
    </source>
</reference>
<gene>
    <name evidence="1" type="ORF">EQG49_00360</name>
</gene>